<organism evidence="1 2">
    <name type="scientific">Scleropages formosus</name>
    <name type="common">Asian bonytongue</name>
    <name type="synonym">Osteoglossum formosum</name>
    <dbReference type="NCBI Taxonomy" id="113540"/>
    <lineage>
        <taxon>Eukaryota</taxon>
        <taxon>Metazoa</taxon>
        <taxon>Chordata</taxon>
        <taxon>Craniata</taxon>
        <taxon>Vertebrata</taxon>
        <taxon>Euteleostomi</taxon>
        <taxon>Actinopterygii</taxon>
        <taxon>Neopterygii</taxon>
        <taxon>Teleostei</taxon>
        <taxon>Osteoglossocephala</taxon>
        <taxon>Osteoglossomorpha</taxon>
        <taxon>Osteoglossiformes</taxon>
        <taxon>Osteoglossidae</taxon>
        <taxon>Scleropages</taxon>
    </lineage>
</organism>
<evidence type="ECO:0000313" key="2">
    <source>
        <dbReference type="Proteomes" id="UP000034805"/>
    </source>
</evidence>
<accession>A0A0P7UW98</accession>
<protein>
    <submittedName>
        <fullName evidence="1">Uncharacterized protein</fullName>
    </submittedName>
</protein>
<sequence>AVGCIFGELINNSPLFPGENDIEQLCCVLRVLGTPNQQVWPGCLALPDVIGSPRARCLWSGAMGGSSGGSPESALGVPPFPACDCTMLPRQFTVSPALAVPSCSRTEPEPFES</sequence>
<comment type="caution">
    <text evidence="1">The sequence shown here is derived from an EMBL/GenBank/DDBJ whole genome shotgun (WGS) entry which is preliminary data.</text>
</comment>
<dbReference type="InterPro" id="IPR011009">
    <property type="entry name" value="Kinase-like_dom_sf"/>
</dbReference>
<name>A0A0P7UW98_SCLFO</name>
<dbReference type="SUPFAM" id="SSF56112">
    <property type="entry name" value="Protein kinase-like (PK-like)"/>
    <property type="match status" value="1"/>
</dbReference>
<gene>
    <name evidence="1" type="ORF">Z043_106543</name>
</gene>
<feature type="non-terminal residue" evidence="1">
    <location>
        <position position="1"/>
    </location>
</feature>
<dbReference type="Gene3D" id="1.10.510.10">
    <property type="entry name" value="Transferase(Phosphotransferase) domain 1"/>
    <property type="match status" value="1"/>
</dbReference>
<dbReference type="Proteomes" id="UP000034805">
    <property type="component" value="Unassembled WGS sequence"/>
</dbReference>
<evidence type="ECO:0000313" key="1">
    <source>
        <dbReference type="EMBL" id="KPP74303.1"/>
    </source>
</evidence>
<reference evidence="1 2" key="1">
    <citation type="submission" date="2015-08" db="EMBL/GenBank/DDBJ databases">
        <title>The genome of the Asian arowana (Scleropages formosus).</title>
        <authorList>
            <person name="Tan M.H."/>
            <person name="Gan H.M."/>
            <person name="Croft L.J."/>
            <person name="Austin C.M."/>
        </authorList>
    </citation>
    <scope>NUCLEOTIDE SEQUENCE [LARGE SCALE GENOMIC DNA]</scope>
    <source>
        <strain evidence="1">Aro1</strain>
    </source>
</reference>
<dbReference type="EMBL" id="JARO02001830">
    <property type="protein sequence ID" value="KPP74303.1"/>
    <property type="molecule type" value="Genomic_DNA"/>
</dbReference>
<proteinExistence type="predicted"/>
<dbReference type="AlphaFoldDB" id="A0A0P7UW98"/>